<evidence type="ECO:0000259" key="1">
    <source>
        <dbReference type="Pfam" id="PF00144"/>
    </source>
</evidence>
<keyword evidence="2" id="KW-0378">Hydrolase</keyword>
<dbReference type="RefSeq" id="WP_189931356.1">
    <property type="nucleotide sequence ID" value="NZ_BNCD01000006.1"/>
</dbReference>
<dbReference type="EMBL" id="BNCD01000006">
    <property type="protein sequence ID" value="GHH77578.1"/>
    <property type="molecule type" value="Genomic_DNA"/>
</dbReference>
<dbReference type="InterPro" id="IPR050789">
    <property type="entry name" value="Diverse_Enzym_Activities"/>
</dbReference>
<accession>A0A919KYN1</accession>
<sequence>MGDFGVEADAGELGFDAGRLARMDRFYQRYVDDGLLPGWLLAVSRAGRVVHLSSYGHRDVASGRPVETDTLWRWYSMTKPVTSVAAMMLYEEGAFQLTDPVSRFIPSFADLRVFRGGSDVKPVTEPVTEPVTIWHLLTHTAGLTYGFLRAHPVDAMLRARGFEWTRPREYDLARSVDAWAGVPLLFQPGTEWNYSLATDVLGRVVEVASGLRLDEFFRTRIFEPLGMTETGFHIPAGTEERLASLYVPAPGGITHAKGLSQGPTEPPRHLSGGDGLLGPARDYHRFSQMLLGRGAFDGVRLLGSRTVDFMTRNHLPGGADLESFGRRLFGEVPFEGTGFGLGFSVVEEPVALHGLASKGEYGWGGAASTVFWVDPAEEVTVMFFTQLLPSSTYPIRSQLRALVQQALVD</sequence>
<dbReference type="AlphaFoldDB" id="A0A919KYN1"/>
<protein>
    <submittedName>
        <fullName evidence="2">Serine hydrolase</fullName>
    </submittedName>
</protein>
<reference evidence="2" key="1">
    <citation type="journal article" date="2014" name="Int. J. Syst. Evol. Microbiol.">
        <title>Complete genome sequence of Corynebacterium casei LMG S-19264T (=DSM 44701T), isolated from a smear-ripened cheese.</title>
        <authorList>
            <consortium name="US DOE Joint Genome Institute (JGI-PGF)"/>
            <person name="Walter F."/>
            <person name="Albersmeier A."/>
            <person name="Kalinowski J."/>
            <person name="Ruckert C."/>
        </authorList>
    </citation>
    <scope>NUCLEOTIDE SEQUENCE</scope>
    <source>
        <strain evidence="2">JCM 5069</strain>
    </source>
</reference>
<dbReference type="InterPro" id="IPR012338">
    <property type="entry name" value="Beta-lactam/transpept-like"/>
</dbReference>
<dbReference type="InterPro" id="IPR001466">
    <property type="entry name" value="Beta-lactam-related"/>
</dbReference>
<dbReference type="Pfam" id="PF00144">
    <property type="entry name" value="Beta-lactamase"/>
    <property type="match status" value="1"/>
</dbReference>
<organism evidence="2 3">
    <name type="scientific">Streptomyces sulfonofaciens</name>
    <dbReference type="NCBI Taxonomy" id="68272"/>
    <lineage>
        <taxon>Bacteria</taxon>
        <taxon>Bacillati</taxon>
        <taxon>Actinomycetota</taxon>
        <taxon>Actinomycetes</taxon>
        <taxon>Kitasatosporales</taxon>
        <taxon>Streptomycetaceae</taxon>
        <taxon>Streptomyces</taxon>
    </lineage>
</organism>
<gene>
    <name evidence="2" type="ORF">GCM10018793_25990</name>
</gene>
<name>A0A919KYN1_9ACTN</name>
<proteinExistence type="predicted"/>
<feature type="domain" description="Beta-lactamase-related" evidence="1">
    <location>
        <begin position="24"/>
        <end position="403"/>
    </location>
</feature>
<dbReference type="Gene3D" id="3.40.710.10">
    <property type="entry name" value="DD-peptidase/beta-lactamase superfamily"/>
    <property type="match status" value="1"/>
</dbReference>
<reference evidence="2" key="2">
    <citation type="submission" date="2020-09" db="EMBL/GenBank/DDBJ databases">
        <authorList>
            <person name="Sun Q."/>
            <person name="Ohkuma M."/>
        </authorList>
    </citation>
    <scope>NUCLEOTIDE SEQUENCE</scope>
    <source>
        <strain evidence="2">JCM 5069</strain>
    </source>
</reference>
<dbReference type="PANTHER" id="PTHR43283:SF3">
    <property type="entry name" value="BETA-LACTAMASE FAMILY PROTEIN (AFU_ORTHOLOGUE AFUA_5G07500)"/>
    <property type="match status" value="1"/>
</dbReference>
<comment type="caution">
    <text evidence="2">The sequence shown here is derived from an EMBL/GenBank/DDBJ whole genome shotgun (WGS) entry which is preliminary data.</text>
</comment>
<evidence type="ECO:0000313" key="2">
    <source>
        <dbReference type="EMBL" id="GHH77578.1"/>
    </source>
</evidence>
<dbReference type="PANTHER" id="PTHR43283">
    <property type="entry name" value="BETA-LACTAMASE-RELATED"/>
    <property type="match status" value="1"/>
</dbReference>
<evidence type="ECO:0000313" key="3">
    <source>
        <dbReference type="Proteomes" id="UP000603708"/>
    </source>
</evidence>
<dbReference type="Proteomes" id="UP000603708">
    <property type="component" value="Unassembled WGS sequence"/>
</dbReference>
<dbReference type="SUPFAM" id="SSF56601">
    <property type="entry name" value="beta-lactamase/transpeptidase-like"/>
    <property type="match status" value="1"/>
</dbReference>
<keyword evidence="3" id="KW-1185">Reference proteome</keyword>
<dbReference type="GO" id="GO:0016787">
    <property type="term" value="F:hydrolase activity"/>
    <property type="evidence" value="ECO:0007669"/>
    <property type="project" value="UniProtKB-KW"/>
</dbReference>